<dbReference type="eggNOG" id="COG2963">
    <property type="taxonomic scope" value="Bacteria"/>
</dbReference>
<dbReference type="GO" id="GO:0004803">
    <property type="term" value="F:transposase activity"/>
    <property type="evidence" value="ECO:0007669"/>
    <property type="project" value="InterPro"/>
</dbReference>
<dbReference type="EMBL" id="AEQN01000012">
    <property type="protein sequence ID" value="EFV02141.1"/>
    <property type="molecule type" value="Genomic_DNA"/>
</dbReference>
<comment type="caution">
    <text evidence="1">The sequence shown here is derived from an EMBL/GenBank/DDBJ whole genome shotgun (WGS) entry which is preliminary data.</text>
</comment>
<evidence type="ECO:0000313" key="2">
    <source>
        <dbReference type="Proteomes" id="UP000004754"/>
    </source>
</evidence>
<dbReference type="GO" id="GO:0006313">
    <property type="term" value="P:DNA transposition"/>
    <property type="evidence" value="ECO:0007669"/>
    <property type="project" value="InterPro"/>
</dbReference>
<dbReference type="InterPro" id="IPR009057">
    <property type="entry name" value="Homeodomain-like_sf"/>
</dbReference>
<dbReference type="OrthoDB" id="2326530at2"/>
<keyword evidence="2" id="KW-1185">Reference proteome</keyword>
<dbReference type="InterPro" id="IPR002514">
    <property type="entry name" value="Transposase_8"/>
</dbReference>
<dbReference type="Proteomes" id="UP000004754">
    <property type="component" value="Unassembled WGS sequence"/>
</dbReference>
<dbReference type="InterPro" id="IPR052057">
    <property type="entry name" value="IS150/IS1296_orfA-like"/>
</dbReference>
<accession>E6MFF4</accession>
<proteinExistence type="predicted"/>
<dbReference type="STRING" id="887929.HMP0721_0737"/>
<evidence type="ECO:0000313" key="1">
    <source>
        <dbReference type="EMBL" id="EFV02141.1"/>
    </source>
</evidence>
<dbReference type="SUPFAM" id="SSF46689">
    <property type="entry name" value="Homeodomain-like"/>
    <property type="match status" value="1"/>
</dbReference>
<dbReference type="HOGENOM" id="CLU_027402_27_3_9"/>
<dbReference type="PANTHER" id="PTHR33795:SF1">
    <property type="entry name" value="INSERTION ELEMENT IS150 PROTEIN INSJ"/>
    <property type="match status" value="1"/>
</dbReference>
<dbReference type="GO" id="GO:0003677">
    <property type="term" value="F:DNA binding"/>
    <property type="evidence" value="ECO:0007669"/>
    <property type="project" value="InterPro"/>
</dbReference>
<name>E6MFF4_9FIRM</name>
<dbReference type="Pfam" id="PF01527">
    <property type="entry name" value="HTH_Tnp_1"/>
    <property type="match status" value="1"/>
</dbReference>
<organism evidence="1 2">
    <name type="scientific">Pseudoramibacter alactolyticus ATCC 23263</name>
    <dbReference type="NCBI Taxonomy" id="887929"/>
    <lineage>
        <taxon>Bacteria</taxon>
        <taxon>Bacillati</taxon>
        <taxon>Bacillota</taxon>
        <taxon>Clostridia</taxon>
        <taxon>Eubacteriales</taxon>
        <taxon>Eubacteriaceae</taxon>
        <taxon>Pseudoramibacter</taxon>
    </lineage>
</organism>
<dbReference type="InterPro" id="IPR036388">
    <property type="entry name" value="WH-like_DNA-bd_sf"/>
</dbReference>
<gene>
    <name evidence="1" type="ORF">HMP0721_0737</name>
</gene>
<dbReference type="Gene3D" id="1.10.10.10">
    <property type="entry name" value="Winged helix-like DNA-binding domain superfamily/Winged helix DNA-binding domain"/>
    <property type="match status" value="1"/>
</dbReference>
<reference evidence="1 2" key="1">
    <citation type="submission" date="2010-12" db="EMBL/GenBank/DDBJ databases">
        <authorList>
            <person name="Muzny D."/>
            <person name="Qin X."/>
            <person name="Deng J."/>
            <person name="Jiang H."/>
            <person name="Liu Y."/>
            <person name="Qu J."/>
            <person name="Song X.-Z."/>
            <person name="Zhang L."/>
            <person name="Thornton R."/>
            <person name="Coyle M."/>
            <person name="Francisco L."/>
            <person name="Jackson L."/>
            <person name="Javaid M."/>
            <person name="Korchina V."/>
            <person name="Kovar C."/>
            <person name="Mata R."/>
            <person name="Mathew T."/>
            <person name="Ngo R."/>
            <person name="Nguyen L."/>
            <person name="Nguyen N."/>
            <person name="Okwuonu G."/>
            <person name="Ongeri F."/>
            <person name="Pham C."/>
            <person name="Simmons D."/>
            <person name="Wilczek-Boney K."/>
            <person name="Hale W."/>
            <person name="Jakkamsetti A."/>
            <person name="Pham P."/>
            <person name="Ruth R."/>
            <person name="San Lucas F."/>
            <person name="Warren J."/>
            <person name="Zhang J."/>
            <person name="Zhao Z."/>
            <person name="Zhou C."/>
            <person name="Zhu D."/>
            <person name="Lee S."/>
            <person name="Bess C."/>
            <person name="Blankenburg K."/>
            <person name="Forbes L."/>
            <person name="Fu Q."/>
            <person name="Gubbala S."/>
            <person name="Hirani K."/>
            <person name="Jayaseelan J.C."/>
            <person name="Lara F."/>
            <person name="Munidasa M."/>
            <person name="Palculict T."/>
            <person name="Patil S."/>
            <person name="Pu L.-L."/>
            <person name="Saada N."/>
            <person name="Tang L."/>
            <person name="Weissenberger G."/>
            <person name="Zhu Y."/>
            <person name="Hemphill L."/>
            <person name="Shang Y."/>
            <person name="Youmans B."/>
            <person name="Ayvaz T."/>
            <person name="Ross M."/>
            <person name="Santibanez J."/>
            <person name="Aqrawi P."/>
            <person name="Gross S."/>
            <person name="Joshi V."/>
            <person name="Fowler G."/>
            <person name="Nazareth L."/>
            <person name="Reid J."/>
            <person name="Worley K."/>
            <person name="Petrosino J."/>
            <person name="Highlander S."/>
            <person name="Gibbs R."/>
        </authorList>
    </citation>
    <scope>NUCLEOTIDE SEQUENCE [LARGE SCALE GENOMIC DNA]</scope>
    <source>
        <strain evidence="1 2">ATCC 23263</strain>
    </source>
</reference>
<dbReference type="PANTHER" id="PTHR33795">
    <property type="entry name" value="INSERTION ELEMENT IS150 PROTEIN INSJ"/>
    <property type="match status" value="1"/>
</dbReference>
<dbReference type="AlphaFoldDB" id="E6MFF4"/>
<protein>
    <submittedName>
        <fullName evidence="1">Transposase</fullName>
    </submittedName>
</protein>
<sequence>MYPLYWTSSKEGIFMRYSYAFKRKCVEMYRHQKQYPKTPKGVKAQTFQKHVREWVELEDCHGPEILKHKHANKVWTADEKFDLVSEVLTGESARSVAIQAGINDGLLYSWIRKYKISGYNGLISSKKGRKPKYPDMKKKLNINNPRKLVETEYEELVRLRAENAYIKAENAVIKKEIALREEKEALRLKAKKQRSLKHSKQKDTH</sequence>